<protein>
    <submittedName>
        <fullName evidence="1">Uncharacterized protein</fullName>
    </submittedName>
</protein>
<dbReference type="EMBL" id="MVIC01000038">
    <property type="protein sequence ID" value="ORB12133.1"/>
    <property type="molecule type" value="Genomic_DNA"/>
</dbReference>
<evidence type="ECO:0000313" key="2">
    <source>
        <dbReference type="Proteomes" id="UP000192374"/>
    </source>
</evidence>
<sequence length="59" mass="6429">MRSPTAVSARRPAAPGFAALTIADGSFRAATRCARLRRAYDRRRVWEGGTHGELAESVQ</sequence>
<reference evidence="1 2" key="1">
    <citation type="submission" date="2017-02" db="EMBL/GenBank/DDBJ databases">
        <title>The new phylogeny of genus Mycobacterium.</title>
        <authorList>
            <person name="Tortoli E."/>
            <person name="Trovato A."/>
            <person name="Cirillo D.M."/>
        </authorList>
    </citation>
    <scope>NUCLEOTIDE SEQUENCE [LARGE SCALE GENOMIC DNA]</scope>
    <source>
        <strain evidence="1 2">DSM 45145</strain>
    </source>
</reference>
<organism evidence="1 2">
    <name type="scientific">Mycobacterium noviomagense</name>
    <dbReference type="NCBI Taxonomy" id="459858"/>
    <lineage>
        <taxon>Bacteria</taxon>
        <taxon>Bacillati</taxon>
        <taxon>Actinomycetota</taxon>
        <taxon>Actinomycetes</taxon>
        <taxon>Mycobacteriales</taxon>
        <taxon>Mycobacteriaceae</taxon>
        <taxon>Mycobacterium</taxon>
    </lineage>
</organism>
<proteinExistence type="predicted"/>
<comment type="caution">
    <text evidence="1">The sequence shown here is derived from an EMBL/GenBank/DDBJ whole genome shotgun (WGS) entry which is preliminary data.</text>
</comment>
<evidence type="ECO:0000313" key="1">
    <source>
        <dbReference type="EMBL" id="ORB12133.1"/>
    </source>
</evidence>
<gene>
    <name evidence="1" type="ORF">BST37_17195</name>
</gene>
<dbReference type="Proteomes" id="UP000192374">
    <property type="component" value="Unassembled WGS sequence"/>
</dbReference>
<keyword evidence="2" id="KW-1185">Reference proteome</keyword>
<accession>A0ABX3T1G5</accession>
<name>A0ABX3T1G5_9MYCO</name>